<sequence>MDANAGVGGENVGLIIRTAEPAEYAAISELTVDVYVGEGFVRADTPYAAELADTEHRGASAQLLVATHAGRIVGSLTVARPGTPYAEIARPGELEFRMLAVSKTARGLGAGTALVRTVIDIAKAEGFEAVALTTMPAMTDARRIYDRFGFTPTPDRDWHTPAGELLTVLRLALAN</sequence>
<dbReference type="PANTHER" id="PTHR13947">
    <property type="entry name" value="GNAT FAMILY N-ACETYLTRANSFERASE"/>
    <property type="match status" value="1"/>
</dbReference>
<dbReference type="SUPFAM" id="SSF55729">
    <property type="entry name" value="Acyl-CoA N-acyltransferases (Nat)"/>
    <property type="match status" value="1"/>
</dbReference>
<dbReference type="PANTHER" id="PTHR13947:SF37">
    <property type="entry name" value="LD18367P"/>
    <property type="match status" value="1"/>
</dbReference>
<dbReference type="AlphaFoldDB" id="A0A5N0EC50"/>
<reference evidence="3 4" key="1">
    <citation type="submission" date="2019-09" db="EMBL/GenBank/DDBJ databases">
        <authorList>
            <person name="Wang X."/>
        </authorList>
    </citation>
    <scope>NUCLEOTIDE SEQUENCE [LARGE SCALE GENOMIC DNA]</scope>
    <source>
        <strain evidence="3 4">CICC 11023</strain>
    </source>
</reference>
<evidence type="ECO:0000256" key="1">
    <source>
        <dbReference type="ARBA" id="ARBA00022679"/>
    </source>
</evidence>
<dbReference type="InterPro" id="IPR016181">
    <property type="entry name" value="Acyl_CoA_acyltransferase"/>
</dbReference>
<dbReference type="OrthoDB" id="273614at2"/>
<dbReference type="InterPro" id="IPR050769">
    <property type="entry name" value="NAT_camello-type"/>
</dbReference>
<organism evidence="3 4">
    <name type="scientific">Nocardia colli</name>
    <dbReference type="NCBI Taxonomy" id="2545717"/>
    <lineage>
        <taxon>Bacteria</taxon>
        <taxon>Bacillati</taxon>
        <taxon>Actinomycetota</taxon>
        <taxon>Actinomycetes</taxon>
        <taxon>Mycobacteriales</taxon>
        <taxon>Nocardiaceae</taxon>
        <taxon>Nocardia</taxon>
    </lineage>
</organism>
<evidence type="ECO:0000313" key="4">
    <source>
        <dbReference type="Proteomes" id="UP000323876"/>
    </source>
</evidence>
<proteinExistence type="predicted"/>
<dbReference type="Pfam" id="PF00583">
    <property type="entry name" value="Acetyltransf_1"/>
    <property type="match status" value="1"/>
</dbReference>
<dbReference type="Proteomes" id="UP000323876">
    <property type="component" value="Unassembled WGS sequence"/>
</dbReference>
<dbReference type="EMBL" id="VXLC01000016">
    <property type="protein sequence ID" value="KAA8885051.1"/>
    <property type="molecule type" value="Genomic_DNA"/>
</dbReference>
<dbReference type="Gene3D" id="3.40.630.30">
    <property type="match status" value="1"/>
</dbReference>
<dbReference type="InterPro" id="IPR000182">
    <property type="entry name" value="GNAT_dom"/>
</dbReference>
<dbReference type="RefSeq" id="WP_150405419.1">
    <property type="nucleotide sequence ID" value="NZ_VXLC01000016.1"/>
</dbReference>
<accession>A0A5N0EC50</accession>
<keyword evidence="1 3" id="KW-0808">Transferase</keyword>
<dbReference type="CDD" id="cd04301">
    <property type="entry name" value="NAT_SF"/>
    <property type="match status" value="1"/>
</dbReference>
<feature type="domain" description="N-acetyltransferase" evidence="2">
    <location>
        <begin position="14"/>
        <end position="172"/>
    </location>
</feature>
<dbReference type="PROSITE" id="PS51186">
    <property type="entry name" value="GNAT"/>
    <property type="match status" value="1"/>
</dbReference>
<name>A0A5N0EC50_9NOCA</name>
<protein>
    <submittedName>
        <fullName evidence="3">GNAT family N-acetyltransferase</fullName>
    </submittedName>
</protein>
<evidence type="ECO:0000313" key="3">
    <source>
        <dbReference type="EMBL" id="KAA8885051.1"/>
    </source>
</evidence>
<gene>
    <name evidence="3" type="ORF">F3087_29830</name>
</gene>
<keyword evidence="4" id="KW-1185">Reference proteome</keyword>
<comment type="caution">
    <text evidence="3">The sequence shown here is derived from an EMBL/GenBank/DDBJ whole genome shotgun (WGS) entry which is preliminary data.</text>
</comment>
<dbReference type="GO" id="GO:0008080">
    <property type="term" value="F:N-acetyltransferase activity"/>
    <property type="evidence" value="ECO:0007669"/>
    <property type="project" value="InterPro"/>
</dbReference>
<evidence type="ECO:0000259" key="2">
    <source>
        <dbReference type="PROSITE" id="PS51186"/>
    </source>
</evidence>